<accession>A0A6P0GKY7</accession>
<sequence length="51" mass="5357">MSRARSRPGAVAGVEMRVVAARGGVSARVSGNDPMINSEGRYTRPRGLSGR</sequence>
<reference evidence="2 3" key="1">
    <citation type="submission" date="2019-12" db="EMBL/GenBank/DDBJ databases">
        <title>WGS of CPCC 203550 I12A-02606.</title>
        <authorList>
            <person name="Jiang Z."/>
        </authorList>
    </citation>
    <scope>NUCLEOTIDE SEQUENCE [LARGE SCALE GENOMIC DNA]</scope>
    <source>
        <strain evidence="2 3">I12A-02606</strain>
    </source>
</reference>
<evidence type="ECO:0000256" key="1">
    <source>
        <dbReference type="SAM" id="MobiDB-lite"/>
    </source>
</evidence>
<dbReference type="RefSeq" id="WP_163478075.1">
    <property type="nucleotide sequence ID" value="NZ_JAAGWE010000034.1"/>
</dbReference>
<name>A0A6P0GKY7_9ACTN</name>
<dbReference type="Proteomes" id="UP000471126">
    <property type="component" value="Unassembled WGS sequence"/>
</dbReference>
<evidence type="ECO:0000313" key="2">
    <source>
        <dbReference type="EMBL" id="NEM08008.1"/>
    </source>
</evidence>
<protein>
    <submittedName>
        <fullName evidence="2">Uncharacterized protein</fullName>
    </submittedName>
</protein>
<gene>
    <name evidence="2" type="ORF">GCU54_18685</name>
</gene>
<feature type="region of interest" description="Disordered" evidence="1">
    <location>
        <begin position="27"/>
        <end position="51"/>
    </location>
</feature>
<proteinExistence type="predicted"/>
<dbReference type="AlphaFoldDB" id="A0A6P0GKY7"/>
<organism evidence="2 3">
    <name type="scientific">Geodermatophilus normandii</name>
    <dbReference type="NCBI Taxonomy" id="1137989"/>
    <lineage>
        <taxon>Bacteria</taxon>
        <taxon>Bacillati</taxon>
        <taxon>Actinomycetota</taxon>
        <taxon>Actinomycetes</taxon>
        <taxon>Geodermatophilales</taxon>
        <taxon>Geodermatophilaceae</taxon>
        <taxon>Geodermatophilus</taxon>
    </lineage>
</organism>
<comment type="caution">
    <text evidence="2">The sequence shown here is derived from an EMBL/GenBank/DDBJ whole genome shotgun (WGS) entry which is preliminary data.</text>
</comment>
<evidence type="ECO:0000313" key="3">
    <source>
        <dbReference type="Proteomes" id="UP000471126"/>
    </source>
</evidence>
<dbReference type="EMBL" id="JAAGWE010000034">
    <property type="protein sequence ID" value="NEM08008.1"/>
    <property type="molecule type" value="Genomic_DNA"/>
</dbReference>